<feature type="domain" description="Glycosyl transferase family 1" evidence="1">
    <location>
        <begin position="174"/>
        <end position="280"/>
    </location>
</feature>
<sequence>MKILMVNDLQIGGVETLIVRFSEFLKANGHEVTVYIIFGKYDKELLERAKLFADVRIFNRKPYFIFGEIEELKKFDVIMNFGIHGFFHSLQIKGQEKAKNIIGIYSSMEYAWVSKRKGYRQLFLEKILQSINSSNIISMSKEFLISHEKNIGVNWVGAKVIPIPLDVDKYKNLVRIEKRNKIISIGRLENFKTYIPQMIDIISELLRKGNDVEFHIYGDGELRSDIENKIKVKKLGNHIFMHGSVPYSKLSSVLSDAYIFIGMGTSLIEAAACGVPSIIAMERNEKPESIGFFHLHNDMNIGERNYDRPTKNISEIISDSLLWDDGTYEIASRESREKAARFSASINFALYVQAFEEASPVNFKLSFWNKICDLLDMIKWFMMRLLKRKTPYDPSRYSGE</sequence>
<dbReference type="InterPro" id="IPR001296">
    <property type="entry name" value="Glyco_trans_1"/>
</dbReference>
<name>A0A9X3TVL1_9PROT</name>
<dbReference type="PANTHER" id="PTHR45871:SF1">
    <property type="entry name" value="PHOSPHATIDYLINOSITOL N-ACETYLGLUCOSAMINYLTRANSFERASE SUBUNIT A"/>
    <property type="match status" value="1"/>
</dbReference>
<dbReference type="PANTHER" id="PTHR45871">
    <property type="entry name" value="N-ACETYLGLUCOSAMINYL-PHOSPHATIDYLINOSITOL BIOSYNTHETIC PROTEIN"/>
    <property type="match status" value="1"/>
</dbReference>
<dbReference type="Proteomes" id="UP001141619">
    <property type="component" value="Unassembled WGS sequence"/>
</dbReference>
<dbReference type="AlphaFoldDB" id="A0A9X3TVL1"/>
<evidence type="ECO:0000259" key="1">
    <source>
        <dbReference type="Pfam" id="PF00534"/>
    </source>
</evidence>
<proteinExistence type="predicted"/>
<dbReference type="CDD" id="cd03801">
    <property type="entry name" value="GT4_PimA-like"/>
    <property type="match status" value="1"/>
</dbReference>
<keyword evidence="4" id="KW-1185">Reference proteome</keyword>
<dbReference type="Pfam" id="PF13439">
    <property type="entry name" value="Glyco_transf_4"/>
    <property type="match status" value="1"/>
</dbReference>
<dbReference type="InterPro" id="IPR028098">
    <property type="entry name" value="Glyco_trans_4-like_N"/>
</dbReference>
<dbReference type="EMBL" id="JANWOI010000001">
    <property type="protein sequence ID" value="MDA5192503.1"/>
    <property type="molecule type" value="Genomic_DNA"/>
</dbReference>
<feature type="domain" description="Glycosyltransferase subfamily 4-like N-terminal" evidence="2">
    <location>
        <begin position="11"/>
        <end position="168"/>
    </location>
</feature>
<accession>A0A9X3TVL1</accession>
<organism evidence="3 4">
    <name type="scientific">Govanella unica</name>
    <dbReference type="NCBI Taxonomy" id="2975056"/>
    <lineage>
        <taxon>Bacteria</taxon>
        <taxon>Pseudomonadati</taxon>
        <taxon>Pseudomonadota</taxon>
        <taxon>Alphaproteobacteria</taxon>
        <taxon>Emcibacterales</taxon>
        <taxon>Govanellaceae</taxon>
        <taxon>Govanella</taxon>
    </lineage>
</organism>
<evidence type="ECO:0000313" key="4">
    <source>
        <dbReference type="Proteomes" id="UP001141619"/>
    </source>
</evidence>
<dbReference type="Pfam" id="PF00534">
    <property type="entry name" value="Glycos_transf_1"/>
    <property type="match status" value="1"/>
</dbReference>
<dbReference type="RefSeq" id="WP_274942209.1">
    <property type="nucleotide sequence ID" value="NZ_JANWOI010000001.1"/>
</dbReference>
<dbReference type="Gene3D" id="3.40.50.2000">
    <property type="entry name" value="Glycogen Phosphorylase B"/>
    <property type="match status" value="2"/>
</dbReference>
<reference evidence="3" key="1">
    <citation type="submission" date="2022-08" db="EMBL/GenBank/DDBJ databases">
        <authorList>
            <person name="Vandamme P."/>
            <person name="Hettiarachchi A."/>
            <person name="Peeters C."/>
            <person name="Cnockaert M."/>
            <person name="Carlier A."/>
        </authorList>
    </citation>
    <scope>NUCLEOTIDE SEQUENCE</scope>
    <source>
        <strain evidence="3">LMG 31809</strain>
    </source>
</reference>
<evidence type="ECO:0000259" key="2">
    <source>
        <dbReference type="Pfam" id="PF13439"/>
    </source>
</evidence>
<gene>
    <name evidence="3" type="ORF">NYP16_00830</name>
</gene>
<comment type="caution">
    <text evidence="3">The sequence shown here is derived from an EMBL/GenBank/DDBJ whole genome shotgun (WGS) entry which is preliminary data.</text>
</comment>
<reference evidence="3" key="2">
    <citation type="journal article" date="2023" name="Syst. Appl. Microbiol.">
        <title>Govania unica gen. nov., sp. nov., a rare biosphere bacterium that represents a novel family in the class Alphaproteobacteria.</title>
        <authorList>
            <person name="Vandamme P."/>
            <person name="Peeters C."/>
            <person name="Hettiarachchi A."/>
            <person name="Cnockaert M."/>
            <person name="Carlier A."/>
        </authorList>
    </citation>
    <scope>NUCLEOTIDE SEQUENCE</scope>
    <source>
        <strain evidence="3">LMG 31809</strain>
    </source>
</reference>
<dbReference type="SUPFAM" id="SSF53756">
    <property type="entry name" value="UDP-Glycosyltransferase/glycogen phosphorylase"/>
    <property type="match status" value="1"/>
</dbReference>
<protein>
    <submittedName>
        <fullName evidence="3">Glycosyltransferase family 4 protein</fullName>
    </submittedName>
</protein>
<evidence type="ECO:0000313" key="3">
    <source>
        <dbReference type="EMBL" id="MDA5192503.1"/>
    </source>
</evidence>
<dbReference type="GO" id="GO:0016757">
    <property type="term" value="F:glycosyltransferase activity"/>
    <property type="evidence" value="ECO:0007669"/>
    <property type="project" value="InterPro"/>
</dbReference>